<dbReference type="RefSeq" id="WP_057714768.1">
    <property type="nucleotide sequence ID" value="NZ_FNTC01000002.1"/>
</dbReference>
<dbReference type="Gene3D" id="3.20.20.190">
    <property type="entry name" value="Phosphatidylinositol (PI) phosphodiesterase"/>
    <property type="match status" value="1"/>
</dbReference>
<dbReference type="EMBL" id="FNTC01000002">
    <property type="protein sequence ID" value="SEC36349.1"/>
    <property type="molecule type" value="Genomic_DNA"/>
</dbReference>
<dbReference type="GO" id="GO:0006629">
    <property type="term" value="P:lipid metabolic process"/>
    <property type="evidence" value="ECO:0007669"/>
    <property type="project" value="InterPro"/>
</dbReference>
<dbReference type="InterPro" id="IPR017946">
    <property type="entry name" value="PLC-like_Pdiesterase_TIM-brl"/>
</dbReference>
<sequence>MTSNTRGLLDKQTWMSSTLEINQLKLTDIVWPGVHNAGMDKKAPNHDAVLGHWTICQNDTFSWQLANGARAFDIRLGYTAGAARSGFYFHHNGFRSHRALDDLIDAVLLFLDRNPDEFIVLDFHQLADGNKPFDHERFSDWLVRRLGLRAVLPGDRFKTVGELKSASPHRRVIMAAPALSALDGEYFWPRIPHKWRDNAFSAPAELQRYIAQTLEDAPYETFLWSLSATTYSLLGGPGNIKRQINDWFDTTRNWVTRCSIISTDFFDESDIVRYCWSATSMKAVYGRALHEQTHRR</sequence>
<dbReference type="Proteomes" id="UP000198542">
    <property type="component" value="Unassembled WGS sequence"/>
</dbReference>
<evidence type="ECO:0000313" key="1">
    <source>
        <dbReference type="EMBL" id="SEC36349.1"/>
    </source>
</evidence>
<dbReference type="PANTHER" id="PTHR13593:SF103">
    <property type="entry name" value="RE10370P"/>
    <property type="match status" value="1"/>
</dbReference>
<protein>
    <submittedName>
        <fullName evidence="1">1-phosphatidylinositol phosphodiesterase</fullName>
    </submittedName>
</protein>
<dbReference type="InterPro" id="IPR051057">
    <property type="entry name" value="PI-PLC_domain"/>
</dbReference>
<dbReference type="GO" id="GO:0008081">
    <property type="term" value="F:phosphoric diester hydrolase activity"/>
    <property type="evidence" value="ECO:0007669"/>
    <property type="project" value="InterPro"/>
</dbReference>
<proteinExistence type="predicted"/>
<reference evidence="2" key="1">
    <citation type="submission" date="2016-10" db="EMBL/GenBank/DDBJ databases">
        <authorList>
            <person name="Varghese N."/>
            <person name="Submissions S."/>
        </authorList>
    </citation>
    <scope>NUCLEOTIDE SEQUENCE [LARGE SCALE GENOMIC DNA]</scope>
    <source>
        <strain evidence="2">BS3660</strain>
    </source>
</reference>
<keyword evidence="2" id="KW-1185">Reference proteome</keyword>
<gene>
    <name evidence="1" type="ORF">SAMN04490187_4094</name>
</gene>
<dbReference type="AlphaFoldDB" id="A0A231GR72"/>
<dbReference type="CDD" id="cd08557">
    <property type="entry name" value="PI-PLCc_bacteria_like"/>
    <property type="match status" value="1"/>
</dbReference>
<dbReference type="SUPFAM" id="SSF51695">
    <property type="entry name" value="PLC-like phosphodiesterases"/>
    <property type="match status" value="1"/>
</dbReference>
<name>A0A231GR72_PSEJE</name>
<organism evidence="1 2">
    <name type="scientific">Pseudomonas jessenii</name>
    <dbReference type="NCBI Taxonomy" id="77298"/>
    <lineage>
        <taxon>Bacteria</taxon>
        <taxon>Pseudomonadati</taxon>
        <taxon>Pseudomonadota</taxon>
        <taxon>Gammaproteobacteria</taxon>
        <taxon>Pseudomonadales</taxon>
        <taxon>Pseudomonadaceae</taxon>
        <taxon>Pseudomonas</taxon>
    </lineage>
</organism>
<dbReference type="PROSITE" id="PS50007">
    <property type="entry name" value="PIPLC_X_DOMAIN"/>
    <property type="match status" value="1"/>
</dbReference>
<accession>A0A231GR72</accession>
<dbReference type="PANTHER" id="PTHR13593">
    <property type="match status" value="1"/>
</dbReference>
<evidence type="ECO:0000313" key="2">
    <source>
        <dbReference type="Proteomes" id="UP000198542"/>
    </source>
</evidence>